<dbReference type="AlphaFoldDB" id="A0A0P1B4M0"/>
<dbReference type="Proteomes" id="UP000054928">
    <property type="component" value="Unassembled WGS sequence"/>
</dbReference>
<reference evidence="3" key="1">
    <citation type="submission" date="2014-09" db="EMBL/GenBank/DDBJ databases">
        <authorList>
            <person name="Sharma Rahul"/>
            <person name="Thines Marco"/>
        </authorList>
    </citation>
    <scope>NUCLEOTIDE SEQUENCE [LARGE SCALE GENOMIC DNA]</scope>
</reference>
<sequence length="81" mass="9213">MPEVGSEIDLKGVEEIDVRGREKDEGQKCEDAKLTQPNPSNTRRVAAVTSGSDIWRHAQEDLRKIRERVDQYTVGDGRVQY</sequence>
<proteinExistence type="predicted"/>
<feature type="compositionally biased region" description="Basic and acidic residues" evidence="1">
    <location>
        <begin position="8"/>
        <end position="33"/>
    </location>
</feature>
<dbReference type="GeneID" id="36401745"/>
<evidence type="ECO:0000256" key="1">
    <source>
        <dbReference type="SAM" id="MobiDB-lite"/>
    </source>
</evidence>
<organism evidence="2 3">
    <name type="scientific">Plasmopara halstedii</name>
    <name type="common">Downy mildew of sunflower</name>
    <dbReference type="NCBI Taxonomy" id="4781"/>
    <lineage>
        <taxon>Eukaryota</taxon>
        <taxon>Sar</taxon>
        <taxon>Stramenopiles</taxon>
        <taxon>Oomycota</taxon>
        <taxon>Peronosporomycetes</taxon>
        <taxon>Peronosporales</taxon>
        <taxon>Peronosporaceae</taxon>
        <taxon>Plasmopara</taxon>
    </lineage>
</organism>
<name>A0A0P1B4M0_PLAHL</name>
<accession>A0A0P1B4M0</accession>
<dbReference type="RefSeq" id="XP_024585264.1">
    <property type="nucleotide sequence ID" value="XM_024720024.1"/>
</dbReference>
<feature type="region of interest" description="Disordered" evidence="1">
    <location>
        <begin position="1"/>
        <end position="47"/>
    </location>
</feature>
<dbReference type="EMBL" id="CCYD01003042">
    <property type="protein sequence ID" value="CEG48895.1"/>
    <property type="molecule type" value="Genomic_DNA"/>
</dbReference>
<keyword evidence="3" id="KW-1185">Reference proteome</keyword>
<evidence type="ECO:0000313" key="2">
    <source>
        <dbReference type="EMBL" id="CEG48895.1"/>
    </source>
</evidence>
<protein>
    <submittedName>
        <fullName evidence="2">Uncharacterized protein</fullName>
    </submittedName>
</protein>
<evidence type="ECO:0000313" key="3">
    <source>
        <dbReference type="Proteomes" id="UP000054928"/>
    </source>
</evidence>